<name>A0A9W9UYB8_9EURO</name>
<comment type="caution">
    <text evidence="1">The sequence shown here is derived from an EMBL/GenBank/DDBJ whole genome shotgun (WGS) entry which is preliminary data.</text>
</comment>
<accession>A0A9W9UYB8</accession>
<organism evidence="1 2">
    <name type="scientific">Penicillium cataractarum</name>
    <dbReference type="NCBI Taxonomy" id="2100454"/>
    <lineage>
        <taxon>Eukaryota</taxon>
        <taxon>Fungi</taxon>
        <taxon>Dikarya</taxon>
        <taxon>Ascomycota</taxon>
        <taxon>Pezizomycotina</taxon>
        <taxon>Eurotiomycetes</taxon>
        <taxon>Eurotiomycetidae</taxon>
        <taxon>Eurotiales</taxon>
        <taxon>Aspergillaceae</taxon>
        <taxon>Penicillium</taxon>
    </lineage>
</organism>
<gene>
    <name evidence="1" type="ORF">N7496_011734</name>
</gene>
<reference evidence="1" key="2">
    <citation type="journal article" date="2023" name="IMA Fungus">
        <title>Comparative genomic study of the Penicillium genus elucidates a diverse pangenome and 15 lateral gene transfer events.</title>
        <authorList>
            <person name="Petersen C."/>
            <person name="Sorensen T."/>
            <person name="Nielsen M.R."/>
            <person name="Sondergaard T.E."/>
            <person name="Sorensen J.L."/>
            <person name="Fitzpatrick D.A."/>
            <person name="Frisvad J.C."/>
            <person name="Nielsen K.L."/>
        </authorList>
    </citation>
    <scope>NUCLEOTIDE SEQUENCE</scope>
    <source>
        <strain evidence="1">IBT 29864</strain>
    </source>
</reference>
<reference evidence="1" key="1">
    <citation type="submission" date="2022-11" db="EMBL/GenBank/DDBJ databases">
        <authorList>
            <person name="Petersen C."/>
        </authorList>
    </citation>
    <scope>NUCLEOTIDE SEQUENCE</scope>
    <source>
        <strain evidence="1">IBT 29864</strain>
    </source>
</reference>
<evidence type="ECO:0000313" key="1">
    <source>
        <dbReference type="EMBL" id="KAJ5359321.1"/>
    </source>
</evidence>
<protein>
    <submittedName>
        <fullName evidence="1">Uncharacterized protein</fullName>
    </submittedName>
</protein>
<keyword evidence="2" id="KW-1185">Reference proteome</keyword>
<evidence type="ECO:0000313" key="2">
    <source>
        <dbReference type="Proteomes" id="UP001147782"/>
    </source>
</evidence>
<dbReference type="GeneID" id="81443826"/>
<proteinExistence type="predicted"/>
<dbReference type="RefSeq" id="XP_056550607.1">
    <property type="nucleotide sequence ID" value="XM_056704647.1"/>
</dbReference>
<dbReference type="OrthoDB" id="3642266at2759"/>
<dbReference type="Proteomes" id="UP001147782">
    <property type="component" value="Unassembled WGS sequence"/>
</dbReference>
<dbReference type="PANTHER" id="PTHR42085">
    <property type="entry name" value="F-BOX DOMAIN-CONTAINING PROTEIN"/>
    <property type="match status" value="1"/>
</dbReference>
<sequence length="509" mass="58315">MSNNDNTFLRLPASIRKRIYVFAGLITDSYIQYPSVAKPYMKDYGISEVDRKLSHNLLKVCQQVHDEAKAILLKRNTCIYSPKFYDNYKDLVSLNQLGPSWFFLLRNVYVHVADVLKPFIDVKGRLLELELRLHPSFADQARQIVLQVQAPDPVLMPFRFVELPAEVRHRVLQYTDIVTPSRTVHWDPRNGFMANVCRWVDGDDVLGNRYDYASHGPHTCEGDPGTTGDFCMWTQPGSYSSRCNRTHRQSPLPLLLTCRTMYNDATYSFYTNNRIVILPCTNPTDCMIGTAPAGYLEHLYLADAAGNFPRGIFSSKQLVVHEATKIFVERVGRNKLRLIRTLEIVFPVVGMQSDSVLDTPAYKEWLVAAGYLKTLTNAQGLTLIIHIMKPRHADYPRFEGAAEIFETAARQLLMPLRGPPRLQFKRLFVHLESTSHWAPSKLLPGMRTDRLSGGRSRYLPLSNDKLAEMEVALKKLVMGEQYDSYAVGKGEELPSAWLLDEWERCREYW</sequence>
<dbReference type="InterPro" id="IPR038883">
    <property type="entry name" value="AN11006-like"/>
</dbReference>
<dbReference type="EMBL" id="JAPZBS010000009">
    <property type="protein sequence ID" value="KAJ5359321.1"/>
    <property type="molecule type" value="Genomic_DNA"/>
</dbReference>
<dbReference type="AlphaFoldDB" id="A0A9W9UYB8"/>
<dbReference type="PANTHER" id="PTHR42085:SF2">
    <property type="entry name" value="F-BOX DOMAIN-CONTAINING PROTEIN"/>
    <property type="match status" value="1"/>
</dbReference>